<dbReference type="RefSeq" id="WP_003322221.1">
    <property type="nucleotide sequence ID" value="NZ_ALPT02000048.1"/>
</dbReference>
<evidence type="ECO:0000313" key="2">
    <source>
        <dbReference type="Proteomes" id="UP000297014"/>
    </source>
</evidence>
<evidence type="ECO:0000313" key="1">
    <source>
        <dbReference type="EMBL" id="THG92121.1"/>
    </source>
</evidence>
<dbReference type="Proteomes" id="UP000297014">
    <property type="component" value="Unassembled WGS sequence"/>
</dbReference>
<sequence>MLSVARVPIVIDGYGKGNRFVGNFSTYPLDWTGEEAVVFGMLPKVLDPINHLVPPDF</sequence>
<proteinExistence type="predicted"/>
<protein>
    <submittedName>
        <fullName evidence="1">Uncharacterized protein</fullName>
    </submittedName>
</protein>
<accession>A0A4S4K3B8</accession>
<reference evidence="1 2" key="1">
    <citation type="submission" date="2014-01" db="EMBL/GenBank/DDBJ databases">
        <title>Draft genome sequencing of Bacillus alcalophilus CGMCC 1.3604.</title>
        <authorList>
            <person name="Yang J."/>
            <person name="Diao L."/>
            <person name="Yang S."/>
        </authorList>
    </citation>
    <scope>NUCLEOTIDE SEQUENCE [LARGE SCALE GENOMIC DNA]</scope>
    <source>
        <strain evidence="1 2">CGMCC 1.3604</strain>
    </source>
</reference>
<dbReference type="EMBL" id="JALP01000019">
    <property type="protein sequence ID" value="THG92121.1"/>
    <property type="molecule type" value="Genomic_DNA"/>
</dbReference>
<dbReference type="AlphaFoldDB" id="A0A4S4K3B8"/>
<gene>
    <name evidence="1" type="ORF">AJ85_16895</name>
</gene>
<comment type="caution">
    <text evidence="1">The sequence shown here is derived from an EMBL/GenBank/DDBJ whole genome shotgun (WGS) entry which is preliminary data.</text>
</comment>
<organism evidence="1 2">
    <name type="scientific">Alkalihalobacillus alcalophilus ATCC 27647 = CGMCC 1.3604</name>
    <dbReference type="NCBI Taxonomy" id="1218173"/>
    <lineage>
        <taxon>Bacteria</taxon>
        <taxon>Bacillati</taxon>
        <taxon>Bacillota</taxon>
        <taxon>Bacilli</taxon>
        <taxon>Bacillales</taxon>
        <taxon>Bacillaceae</taxon>
        <taxon>Alkalihalobacillus</taxon>
    </lineage>
</organism>
<name>A0A4S4K3B8_ALKAL</name>